<keyword evidence="2" id="KW-0479">Metal-binding</keyword>
<evidence type="ECO:0000256" key="2">
    <source>
        <dbReference type="ARBA" id="ARBA00022723"/>
    </source>
</evidence>
<dbReference type="RefSeq" id="WP_148894107.1">
    <property type="nucleotide sequence ID" value="NZ_VNIB01000001.1"/>
</dbReference>
<evidence type="ECO:0000256" key="4">
    <source>
        <dbReference type="ARBA" id="ARBA00023014"/>
    </source>
</evidence>
<accession>A0A5D3WNY2</accession>
<dbReference type="Proteomes" id="UP000324159">
    <property type="component" value="Unassembled WGS sequence"/>
</dbReference>
<dbReference type="PANTHER" id="PTHR43687:SF4">
    <property type="entry name" value="BLR5484 PROTEIN"/>
    <property type="match status" value="1"/>
</dbReference>
<feature type="domain" description="4Fe-4S ferredoxin-type" evidence="5">
    <location>
        <begin position="36"/>
        <end position="65"/>
    </location>
</feature>
<evidence type="ECO:0000256" key="3">
    <source>
        <dbReference type="ARBA" id="ARBA00023004"/>
    </source>
</evidence>
<reference evidence="6 7" key="1">
    <citation type="submission" date="2019-07" db="EMBL/GenBank/DDBJ databases">
        <title>Genomic Encyclopedia of Type Strains, Phase IV (KMG-IV): sequencing the most valuable type-strain genomes for metagenomic binning, comparative biology and taxonomic classification.</title>
        <authorList>
            <person name="Goeker M."/>
        </authorList>
    </citation>
    <scope>NUCLEOTIDE SEQUENCE [LARGE SCALE GENOMIC DNA]</scope>
    <source>
        <strain evidence="6 7">SS015</strain>
    </source>
</reference>
<keyword evidence="7" id="KW-1185">Reference proteome</keyword>
<dbReference type="GO" id="GO:0046872">
    <property type="term" value="F:metal ion binding"/>
    <property type="evidence" value="ECO:0007669"/>
    <property type="project" value="UniProtKB-KW"/>
</dbReference>
<protein>
    <submittedName>
        <fullName evidence="6">2-oxoglutarate ferredoxin oxidoreductase subunit delta</fullName>
    </submittedName>
</protein>
<proteinExistence type="predicted"/>
<dbReference type="InterPro" id="IPR050572">
    <property type="entry name" value="Fe-S_Ferredoxin"/>
</dbReference>
<evidence type="ECO:0000313" key="6">
    <source>
        <dbReference type="EMBL" id="TYO99906.1"/>
    </source>
</evidence>
<name>A0A5D3WNY2_9BACT</name>
<keyword evidence="3" id="KW-0408">Iron</keyword>
<dbReference type="SUPFAM" id="SSF54862">
    <property type="entry name" value="4Fe-4S ferredoxins"/>
    <property type="match status" value="1"/>
</dbReference>
<comment type="caution">
    <text evidence="6">The sequence shown here is derived from an EMBL/GenBank/DDBJ whole genome shotgun (WGS) entry which is preliminary data.</text>
</comment>
<evidence type="ECO:0000259" key="5">
    <source>
        <dbReference type="PROSITE" id="PS51379"/>
    </source>
</evidence>
<evidence type="ECO:0000256" key="1">
    <source>
        <dbReference type="ARBA" id="ARBA00022485"/>
    </source>
</evidence>
<dbReference type="Gene3D" id="3.30.70.20">
    <property type="match status" value="1"/>
</dbReference>
<dbReference type="OrthoDB" id="9804603at2"/>
<feature type="domain" description="4Fe-4S ferredoxin-type" evidence="5">
    <location>
        <begin position="6"/>
        <end position="35"/>
    </location>
</feature>
<dbReference type="PANTHER" id="PTHR43687">
    <property type="entry name" value="ADENYLYLSULFATE REDUCTASE, BETA SUBUNIT"/>
    <property type="match status" value="1"/>
</dbReference>
<dbReference type="EMBL" id="VNIB01000001">
    <property type="protein sequence ID" value="TYO99906.1"/>
    <property type="molecule type" value="Genomic_DNA"/>
</dbReference>
<dbReference type="AlphaFoldDB" id="A0A5D3WNY2"/>
<dbReference type="InterPro" id="IPR017896">
    <property type="entry name" value="4Fe4S_Fe-S-bd"/>
</dbReference>
<dbReference type="GO" id="GO:0051539">
    <property type="term" value="F:4 iron, 4 sulfur cluster binding"/>
    <property type="evidence" value="ECO:0007669"/>
    <property type="project" value="UniProtKB-KW"/>
</dbReference>
<gene>
    <name evidence="6" type="ORF">EDC39_10166</name>
</gene>
<dbReference type="Pfam" id="PF13187">
    <property type="entry name" value="Fer4_9"/>
    <property type="match status" value="1"/>
</dbReference>
<dbReference type="InterPro" id="IPR017900">
    <property type="entry name" value="4Fe4S_Fe_S_CS"/>
</dbReference>
<evidence type="ECO:0000313" key="7">
    <source>
        <dbReference type="Proteomes" id="UP000324159"/>
    </source>
</evidence>
<organism evidence="6 7">
    <name type="scientific">Geothermobacter ehrlichii</name>
    <dbReference type="NCBI Taxonomy" id="213224"/>
    <lineage>
        <taxon>Bacteria</taxon>
        <taxon>Pseudomonadati</taxon>
        <taxon>Thermodesulfobacteriota</taxon>
        <taxon>Desulfuromonadia</taxon>
        <taxon>Desulfuromonadales</taxon>
        <taxon>Geothermobacteraceae</taxon>
        <taxon>Geothermobacter</taxon>
    </lineage>
</organism>
<keyword evidence="1" id="KW-0004">4Fe-4S</keyword>
<sequence>MSKAKGEVEIIEKYCKGCSICVEFCPTKVLEMDLFVVKAAKPEACIACMQCELRCPDFAIKVTKVA</sequence>
<dbReference type="PROSITE" id="PS00198">
    <property type="entry name" value="4FE4S_FER_1"/>
    <property type="match status" value="2"/>
</dbReference>
<keyword evidence="4" id="KW-0411">Iron-sulfur</keyword>
<dbReference type="PROSITE" id="PS51379">
    <property type="entry name" value="4FE4S_FER_2"/>
    <property type="match status" value="2"/>
</dbReference>